<dbReference type="PROSITE" id="PS51755">
    <property type="entry name" value="OMPR_PHOB"/>
    <property type="match status" value="1"/>
</dbReference>
<dbReference type="PROSITE" id="PS50005">
    <property type="entry name" value="TPR"/>
    <property type="match status" value="1"/>
</dbReference>
<dbReference type="Gene3D" id="1.25.40.10">
    <property type="entry name" value="Tetratricopeptide repeat domain"/>
    <property type="match status" value="3"/>
</dbReference>
<dbReference type="GO" id="GO:0003677">
    <property type="term" value="F:DNA binding"/>
    <property type="evidence" value="ECO:0007669"/>
    <property type="project" value="UniProtKB-UniRule"/>
</dbReference>
<dbReference type="GO" id="GO:0046813">
    <property type="term" value="P:receptor-mediated virion attachment to host cell"/>
    <property type="evidence" value="ECO:0007669"/>
    <property type="project" value="TreeGrafter"/>
</dbReference>
<dbReference type="PANTHER" id="PTHR44858:SF1">
    <property type="entry name" value="UDP-N-ACETYLGLUCOSAMINE--PEPTIDE N-ACETYLGLUCOSAMINYLTRANSFERASE SPINDLY-RELATED"/>
    <property type="match status" value="1"/>
</dbReference>
<feature type="transmembrane region" description="Helical" evidence="6">
    <location>
        <begin position="152"/>
        <end position="174"/>
    </location>
</feature>
<dbReference type="InterPro" id="IPR050498">
    <property type="entry name" value="Ycf3"/>
</dbReference>
<dbReference type="Pfam" id="PF13181">
    <property type="entry name" value="TPR_8"/>
    <property type="match status" value="1"/>
</dbReference>
<evidence type="ECO:0000256" key="4">
    <source>
        <dbReference type="PROSITE-ProRule" id="PRU00339"/>
    </source>
</evidence>
<proteinExistence type="predicted"/>
<dbReference type="InterPro" id="IPR036388">
    <property type="entry name" value="WH-like_DNA-bd_sf"/>
</dbReference>
<evidence type="ECO:0000256" key="2">
    <source>
        <dbReference type="ARBA" id="ARBA00022803"/>
    </source>
</evidence>
<dbReference type="eggNOG" id="COG3710">
    <property type="taxonomic scope" value="Bacteria"/>
</dbReference>
<dbReference type="eggNOG" id="COG0457">
    <property type="taxonomic scope" value="Bacteria"/>
</dbReference>
<dbReference type="SUPFAM" id="SSF48452">
    <property type="entry name" value="TPR-like"/>
    <property type="match status" value="2"/>
</dbReference>
<keyword evidence="6" id="KW-1133">Transmembrane helix</keyword>
<sequence length="787" mass="87313">MTRSTAPLSSREIYLFDIFEVSVRLRTLRQDGERRKIQELPFQMLLILLEQPGKIVTKDELGRRLWGSDALIEVDDSLYVVAGKLREALGDRAVNPRFFKNIQGRGYQFIGDVTSSFEPYAIGNAVVEGSDNAGDVLGASSDVPSLSRARRFAFWSGLTFVGLIVFCAAMYKYVNRSLVSDQDRVVVGSFINSTGNPDLDGTLSSAVQLKLQESPYLSLVSDQKFRAKLKAVKQMTFEAELQTCSSLDAQVLLKGRILPKTQGYQISLSAWRCGTGGLLTTQEADATTQASILSAVDLATERMRRRLGEPEASLQKFNVPLMQATTASLAALKAFTLGEETRFDPNGGAIASYRLAIDLDPQFALAYARLGTAYYNTSHYALGMQYNKKAFDLRGRATDRERLYIITHYYEFATGETLLAIEDYERWRTIYPRDAVPLNNLANIYLTMGQPEKALPFALRVIQLDPTNEALYGNLAFAYLGLGEYAKVDGLCKDPVHTLRAPIYFRRVCFRAAAAEDDDAGMQRILESVRGNPQENLVVDDYAWVAMSRGQVAKARELFFHARQNAIEQGALDYSTSIQLDKVSIEADFGYLAYAAADLKVITTLETEDPAEQASAARAAAKTGNLVRAEYLAKAANARAPLNTIVNAALLAAARSEIHAQKRQYAAAIQSLEQTRPYDFCVAMDLSPGYYRGLAYIQAKKFEQAAAEFQRVIEHRAQADFPIYVILSELELAHTQELLGNRKAAEKGFQALKHLWENADSGFLPLSKLHAYENLHKTTSLVGSSSR</sequence>
<feature type="domain" description="OmpR/PhoB-type" evidence="7">
    <location>
        <begin position="10"/>
        <end position="111"/>
    </location>
</feature>
<evidence type="ECO:0000256" key="5">
    <source>
        <dbReference type="PROSITE-ProRule" id="PRU01091"/>
    </source>
</evidence>
<feature type="repeat" description="TPR" evidence="4">
    <location>
        <begin position="435"/>
        <end position="468"/>
    </location>
</feature>
<dbReference type="OrthoDB" id="103052at2"/>
<gene>
    <name evidence="8" type="ordered locus">AciPR4_2336</name>
</gene>
<dbReference type="SMART" id="SM00028">
    <property type="entry name" value="TPR"/>
    <property type="match status" value="3"/>
</dbReference>
<dbReference type="SMART" id="SM00862">
    <property type="entry name" value="Trans_reg_C"/>
    <property type="match status" value="1"/>
</dbReference>
<evidence type="ECO:0000259" key="7">
    <source>
        <dbReference type="PROSITE" id="PS51755"/>
    </source>
</evidence>
<evidence type="ECO:0000256" key="3">
    <source>
        <dbReference type="ARBA" id="ARBA00023125"/>
    </source>
</evidence>
<name>E8UXV7_TERSS</name>
<dbReference type="AlphaFoldDB" id="E8UXV7"/>
<evidence type="ECO:0000313" key="8">
    <source>
        <dbReference type="EMBL" id="ADV83123.1"/>
    </source>
</evidence>
<dbReference type="EMBL" id="CP002467">
    <property type="protein sequence ID" value="ADV83123.1"/>
    <property type="molecule type" value="Genomic_DNA"/>
</dbReference>
<dbReference type="InterPro" id="IPR001867">
    <property type="entry name" value="OmpR/PhoB-type_DNA-bd"/>
</dbReference>
<keyword evidence="6" id="KW-0472">Membrane</keyword>
<dbReference type="PANTHER" id="PTHR44858">
    <property type="entry name" value="TETRATRICOPEPTIDE REPEAT PROTEIN 6"/>
    <property type="match status" value="1"/>
</dbReference>
<keyword evidence="2 4" id="KW-0802">TPR repeat</keyword>
<dbReference type="GO" id="GO:0009279">
    <property type="term" value="C:cell outer membrane"/>
    <property type="evidence" value="ECO:0007669"/>
    <property type="project" value="TreeGrafter"/>
</dbReference>
<dbReference type="InterPro" id="IPR016032">
    <property type="entry name" value="Sig_transdc_resp-reg_C-effctor"/>
</dbReference>
<keyword evidence="6" id="KW-0812">Transmembrane</keyword>
<evidence type="ECO:0000256" key="6">
    <source>
        <dbReference type="SAM" id="Phobius"/>
    </source>
</evidence>
<evidence type="ECO:0000313" key="9">
    <source>
        <dbReference type="Proteomes" id="UP000006844"/>
    </source>
</evidence>
<keyword evidence="1" id="KW-0677">Repeat</keyword>
<dbReference type="STRING" id="401053.AciPR4_2336"/>
<dbReference type="GO" id="GO:0000160">
    <property type="term" value="P:phosphorelay signal transduction system"/>
    <property type="evidence" value="ECO:0007669"/>
    <property type="project" value="InterPro"/>
</dbReference>
<dbReference type="Pfam" id="PF00486">
    <property type="entry name" value="Trans_reg_C"/>
    <property type="match status" value="1"/>
</dbReference>
<feature type="DNA-binding region" description="OmpR/PhoB-type" evidence="5">
    <location>
        <begin position="10"/>
        <end position="111"/>
    </location>
</feature>
<evidence type="ECO:0000256" key="1">
    <source>
        <dbReference type="ARBA" id="ARBA00022737"/>
    </source>
</evidence>
<reference evidence="8 9" key="1">
    <citation type="journal article" date="2012" name="Stand. Genomic Sci.">
        <title>Complete genome sequence of Terriglobus saanensis type strain SP1PR4(T), an Acidobacteria from tundra soil.</title>
        <authorList>
            <person name="Rawat S.R."/>
            <person name="Mannisto M.K."/>
            <person name="Starovoytov V."/>
            <person name="Goodwin L."/>
            <person name="Nolan M."/>
            <person name="Hauser L."/>
            <person name="Land M."/>
            <person name="Davenport K.W."/>
            <person name="Woyke T."/>
            <person name="Haggblom M.M."/>
        </authorList>
    </citation>
    <scope>NUCLEOTIDE SEQUENCE</scope>
    <source>
        <strain evidence="9">ATCC BAA-1853 / DSM 23119 / SP1PR4</strain>
    </source>
</reference>
<dbReference type="SUPFAM" id="SSF46894">
    <property type="entry name" value="C-terminal effector domain of the bipartite response regulators"/>
    <property type="match status" value="1"/>
</dbReference>
<keyword evidence="9" id="KW-1185">Reference proteome</keyword>
<organism evidence="8 9">
    <name type="scientific">Terriglobus saanensis (strain ATCC BAA-1853 / DSM 23119 / SP1PR4)</name>
    <dbReference type="NCBI Taxonomy" id="401053"/>
    <lineage>
        <taxon>Bacteria</taxon>
        <taxon>Pseudomonadati</taxon>
        <taxon>Acidobacteriota</taxon>
        <taxon>Terriglobia</taxon>
        <taxon>Terriglobales</taxon>
        <taxon>Acidobacteriaceae</taxon>
        <taxon>Terriglobus</taxon>
    </lineage>
</organism>
<dbReference type="Proteomes" id="UP000006844">
    <property type="component" value="Chromosome"/>
</dbReference>
<dbReference type="InterPro" id="IPR011990">
    <property type="entry name" value="TPR-like_helical_dom_sf"/>
</dbReference>
<dbReference type="GO" id="GO:0006355">
    <property type="term" value="P:regulation of DNA-templated transcription"/>
    <property type="evidence" value="ECO:0007669"/>
    <property type="project" value="InterPro"/>
</dbReference>
<protein>
    <submittedName>
        <fullName evidence="8">Transcriptional regulator, CadC</fullName>
    </submittedName>
</protein>
<dbReference type="HOGENOM" id="CLU_361219_0_0_0"/>
<dbReference type="InterPro" id="IPR019734">
    <property type="entry name" value="TPR_rpt"/>
</dbReference>
<keyword evidence="3 5" id="KW-0238">DNA-binding</keyword>
<dbReference type="Gene3D" id="1.10.10.10">
    <property type="entry name" value="Winged helix-like DNA-binding domain superfamily/Winged helix DNA-binding domain"/>
    <property type="match status" value="1"/>
</dbReference>
<accession>E8UXV7</accession>
<dbReference type="KEGG" id="tsa:AciPR4_2336"/>
<dbReference type="CDD" id="cd00383">
    <property type="entry name" value="trans_reg_C"/>
    <property type="match status" value="1"/>
</dbReference>